<reference evidence="2 3" key="1">
    <citation type="journal article" date="2019" name="Int. J. Syst. Evol. Microbiol.">
        <title>The Global Catalogue of Microorganisms (GCM) 10K type strain sequencing project: providing services to taxonomists for standard genome sequencing and annotation.</title>
        <authorList>
            <consortium name="The Broad Institute Genomics Platform"/>
            <consortium name="The Broad Institute Genome Sequencing Center for Infectious Disease"/>
            <person name="Wu L."/>
            <person name="Ma J."/>
        </authorList>
    </citation>
    <scope>NUCLEOTIDE SEQUENCE [LARGE SCALE GENOMIC DNA]</scope>
    <source>
        <strain evidence="2 3">CGMCC 1.12121</strain>
    </source>
</reference>
<dbReference type="EMBL" id="JBHUDK010000018">
    <property type="protein sequence ID" value="MFD1600814.1"/>
    <property type="molecule type" value="Genomic_DNA"/>
</dbReference>
<proteinExistence type="predicted"/>
<dbReference type="RefSeq" id="WP_256422921.1">
    <property type="nucleotide sequence ID" value="NZ_JANHDI010000016.1"/>
</dbReference>
<name>A0ABD6CTP8_9EURY</name>
<keyword evidence="3" id="KW-1185">Reference proteome</keyword>
<organism evidence="2 3">
    <name type="scientific">Halobellus rarus</name>
    <dbReference type="NCBI Taxonomy" id="1126237"/>
    <lineage>
        <taxon>Archaea</taxon>
        <taxon>Methanobacteriati</taxon>
        <taxon>Methanobacteriota</taxon>
        <taxon>Stenosarchaea group</taxon>
        <taxon>Halobacteria</taxon>
        <taxon>Halobacteriales</taxon>
        <taxon>Haloferacaceae</taxon>
        <taxon>Halobellus</taxon>
    </lineage>
</organism>
<accession>A0ABD6CTP8</accession>
<keyword evidence="1" id="KW-0472">Membrane</keyword>
<evidence type="ECO:0000313" key="3">
    <source>
        <dbReference type="Proteomes" id="UP001597085"/>
    </source>
</evidence>
<protein>
    <submittedName>
        <fullName evidence="2">Uncharacterized protein</fullName>
    </submittedName>
</protein>
<evidence type="ECO:0000256" key="1">
    <source>
        <dbReference type="SAM" id="Phobius"/>
    </source>
</evidence>
<dbReference type="Proteomes" id="UP001597085">
    <property type="component" value="Unassembled WGS sequence"/>
</dbReference>
<sequence>MRFLQLLGTAWTVWKVASKRVGPVGGFLVTAVVIGGFVYLRPWLAEKVPALAGVIGNP</sequence>
<dbReference type="AlphaFoldDB" id="A0ABD6CTP8"/>
<comment type="caution">
    <text evidence="2">The sequence shown here is derived from an EMBL/GenBank/DDBJ whole genome shotgun (WGS) entry which is preliminary data.</text>
</comment>
<feature type="transmembrane region" description="Helical" evidence="1">
    <location>
        <begin position="21"/>
        <end position="40"/>
    </location>
</feature>
<keyword evidence="1" id="KW-0812">Transmembrane</keyword>
<gene>
    <name evidence="2" type="ORF">ACFSBX_17925</name>
</gene>
<keyword evidence="1" id="KW-1133">Transmembrane helix</keyword>
<evidence type="ECO:0000313" key="2">
    <source>
        <dbReference type="EMBL" id="MFD1600814.1"/>
    </source>
</evidence>